<dbReference type="InterPro" id="IPR032675">
    <property type="entry name" value="LRR_dom_sf"/>
</dbReference>
<dbReference type="PANTHER" id="PTHR45661">
    <property type="entry name" value="SURFACE ANTIGEN"/>
    <property type="match status" value="1"/>
</dbReference>
<protein>
    <submittedName>
        <fullName evidence="1">Uncharacterized protein</fullName>
    </submittedName>
</protein>
<gene>
    <name evidence="1" type="ORF">CYCCA115_LOCUS19640</name>
</gene>
<evidence type="ECO:0000313" key="2">
    <source>
        <dbReference type="Proteomes" id="UP001295423"/>
    </source>
</evidence>
<accession>A0AAD2G4J8</accession>
<dbReference type="Pfam" id="PF13306">
    <property type="entry name" value="LRR_5"/>
    <property type="match status" value="2"/>
</dbReference>
<dbReference type="PANTHER" id="PTHR45661:SF3">
    <property type="entry name" value="IG-LIKE DOMAIN-CONTAINING PROTEIN"/>
    <property type="match status" value="1"/>
</dbReference>
<dbReference type="InterPro" id="IPR053139">
    <property type="entry name" value="Surface_bspA-like"/>
</dbReference>
<dbReference type="AlphaFoldDB" id="A0AAD2G4J8"/>
<evidence type="ECO:0000313" key="1">
    <source>
        <dbReference type="EMBL" id="CAJ1962344.1"/>
    </source>
</evidence>
<dbReference type="InterPro" id="IPR026906">
    <property type="entry name" value="LRR_5"/>
</dbReference>
<dbReference type="EMBL" id="CAKOGP040002103">
    <property type="protein sequence ID" value="CAJ1962344.1"/>
    <property type="molecule type" value="Genomic_DNA"/>
</dbReference>
<sequence length="488" mass="54179">MTSSSQPPSTLTICKYNGQDRSEVALEATHVDVSGSLVELPANALNDLSLLVQVRLPQGLRVIGESAFTFCPSLQIVEFPDSLQEIRAHAFEYCTNLSSSDDNSKVLDLSEGITVIGDQAFSMSCQSVEYIQLPSTLKILGKGSFSHLSALVSVGLHEKGKLETIGDYAFYGAHALRNVAIPSSVTYVGRWAFGKCHQLQNAVNGKMFDSCDDEAMEETLRNRFKGLWLHKSIYFDDGAAAMELSEIATSGVSTENETKRDRLDMTPLDILMLAPKPNYDLVPVLVQQFPVTVSAPNGNKCPAHYACARKAPVSVVETLIRAQMEAISEKHSQGAAMPPYWTSLIARAHQSDAIDILQLLIGLRFSGHFHSWRLDRWKQDTEDSICRLSSFPNKEDRTERLVHVEAIHEKAEIYQRMEILSNLELAVWKSSIQHTELENKTSVAATHVNREHCRIYSGSDSILSNVIPFLDEVTRPKSQNYSPAPCSY</sequence>
<dbReference type="Proteomes" id="UP001295423">
    <property type="component" value="Unassembled WGS sequence"/>
</dbReference>
<reference evidence="1" key="1">
    <citation type="submission" date="2023-08" db="EMBL/GenBank/DDBJ databases">
        <authorList>
            <person name="Audoor S."/>
            <person name="Bilcke G."/>
        </authorList>
    </citation>
    <scope>NUCLEOTIDE SEQUENCE</scope>
</reference>
<keyword evidence="2" id="KW-1185">Reference proteome</keyword>
<proteinExistence type="predicted"/>
<organism evidence="1 2">
    <name type="scientific">Cylindrotheca closterium</name>
    <dbReference type="NCBI Taxonomy" id="2856"/>
    <lineage>
        <taxon>Eukaryota</taxon>
        <taxon>Sar</taxon>
        <taxon>Stramenopiles</taxon>
        <taxon>Ochrophyta</taxon>
        <taxon>Bacillariophyta</taxon>
        <taxon>Bacillariophyceae</taxon>
        <taxon>Bacillariophycidae</taxon>
        <taxon>Bacillariales</taxon>
        <taxon>Bacillariaceae</taxon>
        <taxon>Cylindrotheca</taxon>
    </lineage>
</organism>
<name>A0AAD2G4J8_9STRA</name>
<dbReference type="Gene3D" id="3.80.10.10">
    <property type="entry name" value="Ribonuclease Inhibitor"/>
    <property type="match status" value="2"/>
</dbReference>
<dbReference type="SUPFAM" id="SSF52058">
    <property type="entry name" value="L domain-like"/>
    <property type="match status" value="1"/>
</dbReference>
<comment type="caution">
    <text evidence="1">The sequence shown here is derived from an EMBL/GenBank/DDBJ whole genome shotgun (WGS) entry which is preliminary data.</text>
</comment>